<feature type="binding site" evidence="3">
    <location>
        <position position="215"/>
    </location>
    <ligand>
        <name>shikimate</name>
        <dbReference type="ChEBI" id="CHEBI:36208"/>
    </ligand>
</feature>
<gene>
    <name evidence="3" type="primary">aroE</name>
    <name evidence="5" type="ORF">BCB69_05730</name>
</gene>
<dbReference type="GO" id="GO:0008652">
    <property type="term" value="P:amino acid biosynthetic process"/>
    <property type="evidence" value="ECO:0007669"/>
    <property type="project" value="UniProtKB-KW"/>
</dbReference>
<dbReference type="InterPro" id="IPR022893">
    <property type="entry name" value="Shikimate_DH_fam"/>
</dbReference>
<feature type="binding site" evidence="3">
    <location>
        <position position="243"/>
    </location>
    <ligand>
        <name>shikimate</name>
        <dbReference type="ChEBI" id="CHEBI:36208"/>
    </ligand>
</feature>
<feature type="binding site" evidence="3">
    <location>
        <position position="99"/>
    </location>
    <ligand>
        <name>shikimate</name>
        <dbReference type="ChEBI" id="CHEBI:36208"/>
    </ligand>
</feature>
<keyword evidence="3" id="KW-0560">Oxidoreductase</keyword>
<dbReference type="KEGG" id="dpn:BCB69_05730"/>
<keyword evidence="3" id="KW-0028">Amino-acid biosynthesis</keyword>
<sequence length="278" mass="31213">MKAALIGEKLGHSYSKWIHEISFEKQGIVASYDLLEISKEDLKNKGKSILSLYDGYNITIPYKVEILSHIDVISEEAKRIGAVNTLVKKGKQWMGKNTDYFGFSKLLESIDINLKDKEAVVLGTGGASRAVITCLADKGCSSIYVVSRFPSSVDASMLSFLEQEKAVLCDYKKLSSLQAELLVNITPVGMFPHNEKMPIESKIIDSFNVVIDIIYNPIETTLLLEAKKQGKKTANGLMMLIYQALKAEEYWLGREIEEEKCKEIIICIENQLQKIYSL</sequence>
<dbReference type="EMBL" id="CP017037">
    <property type="protein sequence ID" value="AOH39481.1"/>
    <property type="molecule type" value="Genomic_DNA"/>
</dbReference>
<dbReference type="Gene3D" id="3.40.50.720">
    <property type="entry name" value="NAD(P)-binding Rossmann-like Domain"/>
    <property type="match status" value="1"/>
</dbReference>
<dbReference type="STRING" id="39950.BCB69_05730"/>
<dbReference type="GO" id="GO:0019632">
    <property type="term" value="P:shikimate metabolic process"/>
    <property type="evidence" value="ECO:0007669"/>
    <property type="project" value="TreeGrafter"/>
</dbReference>
<comment type="subunit">
    <text evidence="3">Homodimer.</text>
</comment>
<feature type="binding site" evidence="3">
    <location>
        <begin position="13"/>
        <end position="15"/>
    </location>
    <ligand>
        <name>shikimate</name>
        <dbReference type="ChEBI" id="CHEBI:36208"/>
    </ligand>
</feature>
<reference evidence="6" key="1">
    <citation type="submission" date="2016-08" db="EMBL/GenBank/DDBJ databases">
        <authorList>
            <person name="Holder M.E."/>
            <person name="Ajami N.J."/>
            <person name="Petrosino J.F."/>
        </authorList>
    </citation>
    <scope>NUCLEOTIDE SEQUENCE [LARGE SCALE GENOMIC DNA]</scope>
    <source>
        <strain evidence="6">F0677</strain>
    </source>
</reference>
<dbReference type="Pfam" id="PF08501">
    <property type="entry name" value="Shikimate_dh_N"/>
    <property type="match status" value="1"/>
</dbReference>
<dbReference type="InterPro" id="IPR046346">
    <property type="entry name" value="Aminoacid_DH-like_N_sf"/>
</dbReference>
<feature type="binding site" evidence="3">
    <location>
        <position position="59"/>
    </location>
    <ligand>
        <name>shikimate</name>
        <dbReference type="ChEBI" id="CHEBI:36208"/>
    </ligand>
</feature>
<evidence type="ECO:0000259" key="4">
    <source>
        <dbReference type="Pfam" id="PF08501"/>
    </source>
</evidence>
<name>A0A1B3WEU5_9FIRM</name>
<organism evidence="5 6">
    <name type="scientific">Dialister pneumosintes</name>
    <dbReference type="NCBI Taxonomy" id="39950"/>
    <lineage>
        <taxon>Bacteria</taxon>
        <taxon>Bacillati</taxon>
        <taxon>Bacillota</taxon>
        <taxon>Negativicutes</taxon>
        <taxon>Veillonellales</taxon>
        <taxon>Veillonellaceae</taxon>
        <taxon>Dialister</taxon>
    </lineage>
</organism>
<dbReference type="PANTHER" id="PTHR21089">
    <property type="entry name" value="SHIKIMATE DEHYDROGENASE"/>
    <property type="match status" value="1"/>
</dbReference>
<dbReference type="EC" id="1.1.1.25" evidence="3"/>
<dbReference type="GO" id="GO:0005829">
    <property type="term" value="C:cytosol"/>
    <property type="evidence" value="ECO:0007669"/>
    <property type="project" value="TreeGrafter"/>
</dbReference>
<dbReference type="SUPFAM" id="SSF53223">
    <property type="entry name" value="Aminoacid dehydrogenase-like, N-terminal domain"/>
    <property type="match status" value="1"/>
</dbReference>
<evidence type="ECO:0000256" key="3">
    <source>
        <dbReference type="HAMAP-Rule" id="MF_00222"/>
    </source>
</evidence>
<comment type="similarity">
    <text evidence="3">Belongs to the shikimate dehydrogenase family.</text>
</comment>
<dbReference type="GO" id="GO:0009423">
    <property type="term" value="P:chorismate biosynthetic process"/>
    <property type="evidence" value="ECO:0007669"/>
    <property type="project" value="UniProtKB-UniRule"/>
</dbReference>
<dbReference type="Gene3D" id="3.40.50.10860">
    <property type="entry name" value="Leucine Dehydrogenase, chain A, domain 1"/>
    <property type="match status" value="1"/>
</dbReference>
<dbReference type="AlphaFoldDB" id="A0A1B3WEU5"/>
<feature type="binding site" evidence="3">
    <location>
        <position position="213"/>
    </location>
    <ligand>
        <name>NADP(+)</name>
        <dbReference type="ChEBI" id="CHEBI:58349"/>
    </ligand>
</feature>
<comment type="catalytic activity">
    <reaction evidence="3">
        <text>shikimate + NADP(+) = 3-dehydroshikimate + NADPH + H(+)</text>
        <dbReference type="Rhea" id="RHEA:17737"/>
        <dbReference type="ChEBI" id="CHEBI:15378"/>
        <dbReference type="ChEBI" id="CHEBI:16630"/>
        <dbReference type="ChEBI" id="CHEBI:36208"/>
        <dbReference type="ChEBI" id="CHEBI:57783"/>
        <dbReference type="ChEBI" id="CHEBI:58349"/>
        <dbReference type="EC" id="1.1.1.25"/>
    </reaction>
</comment>
<dbReference type="CDD" id="cd01065">
    <property type="entry name" value="NAD_bind_Shikimate_DH"/>
    <property type="match status" value="1"/>
</dbReference>
<comment type="pathway">
    <text evidence="1 3">Metabolic intermediate biosynthesis; chorismate biosynthesis; chorismate from D-erythrose 4-phosphate and phosphoenolpyruvate: step 4/7.</text>
</comment>
<dbReference type="PANTHER" id="PTHR21089:SF1">
    <property type="entry name" value="BIFUNCTIONAL 3-DEHYDROQUINATE DEHYDRATASE_SHIKIMATE DEHYDROGENASE, CHLOROPLASTIC"/>
    <property type="match status" value="1"/>
</dbReference>
<feature type="binding site" evidence="3">
    <location>
        <position position="236"/>
    </location>
    <ligand>
        <name>NADP(+)</name>
        <dbReference type="ChEBI" id="CHEBI:58349"/>
    </ligand>
</feature>
<feature type="active site" description="Proton acceptor" evidence="3">
    <location>
        <position position="63"/>
    </location>
</feature>
<feature type="domain" description="Shikimate dehydrogenase substrate binding N-terminal" evidence="4">
    <location>
        <begin position="5"/>
        <end position="86"/>
    </location>
</feature>
<comment type="caution">
    <text evidence="3">Lacks conserved residue(s) required for the propagation of feature annotation.</text>
</comment>
<accession>A0A1B3WEU5</accession>
<evidence type="ECO:0000313" key="5">
    <source>
        <dbReference type="EMBL" id="AOH39481.1"/>
    </source>
</evidence>
<dbReference type="Proteomes" id="UP000094757">
    <property type="component" value="Chromosome"/>
</dbReference>
<keyword evidence="3" id="KW-0521">NADP</keyword>
<proteinExistence type="inferred from homology"/>
<comment type="function">
    <text evidence="3">Involved in the biosynthesis of the chorismate, which leads to the biosynthesis of aromatic amino acids. Catalyzes the reversible NADPH linked reduction of 3-dehydroshikimate (DHSA) to yield shikimate (SA).</text>
</comment>
<dbReference type="InterPro" id="IPR036291">
    <property type="entry name" value="NAD(P)-bd_dom_sf"/>
</dbReference>
<keyword evidence="2 3" id="KW-0057">Aromatic amino acid biosynthesis</keyword>
<protein>
    <recommendedName>
        <fullName evidence="3">Shikimate dehydrogenase (NADP(+))</fullName>
        <shortName evidence="3">SDH</shortName>
        <ecNumber evidence="3">1.1.1.25</ecNumber>
    </recommendedName>
</protein>
<dbReference type="GO" id="GO:0050661">
    <property type="term" value="F:NADP binding"/>
    <property type="evidence" value="ECO:0007669"/>
    <property type="project" value="TreeGrafter"/>
</dbReference>
<evidence type="ECO:0000313" key="6">
    <source>
        <dbReference type="Proteomes" id="UP000094757"/>
    </source>
</evidence>
<evidence type="ECO:0000256" key="2">
    <source>
        <dbReference type="ARBA" id="ARBA00023141"/>
    </source>
</evidence>
<dbReference type="SUPFAM" id="SSF51735">
    <property type="entry name" value="NAD(P)-binding Rossmann-fold domains"/>
    <property type="match status" value="1"/>
</dbReference>
<dbReference type="InterPro" id="IPR013708">
    <property type="entry name" value="Shikimate_DH-bd_N"/>
</dbReference>
<dbReference type="GO" id="GO:0009073">
    <property type="term" value="P:aromatic amino acid family biosynthetic process"/>
    <property type="evidence" value="ECO:0007669"/>
    <property type="project" value="UniProtKB-KW"/>
</dbReference>
<feature type="binding site" evidence="3">
    <location>
        <position position="84"/>
    </location>
    <ligand>
        <name>shikimate</name>
        <dbReference type="ChEBI" id="CHEBI:36208"/>
    </ligand>
</feature>
<feature type="binding site" evidence="3">
    <location>
        <position position="75"/>
    </location>
    <ligand>
        <name>NADP(+)</name>
        <dbReference type="ChEBI" id="CHEBI:58349"/>
    </ligand>
</feature>
<dbReference type="HAMAP" id="MF_00222">
    <property type="entry name" value="Shikimate_DH_AroE"/>
    <property type="match status" value="1"/>
</dbReference>
<evidence type="ECO:0000256" key="1">
    <source>
        <dbReference type="ARBA" id="ARBA00004871"/>
    </source>
</evidence>
<dbReference type="UniPathway" id="UPA00053">
    <property type="reaction ID" value="UER00087"/>
</dbReference>
<dbReference type="GO" id="GO:0004764">
    <property type="term" value="F:shikimate 3-dehydrogenase (NADP+) activity"/>
    <property type="evidence" value="ECO:0007669"/>
    <property type="project" value="UniProtKB-UniRule"/>
</dbReference>
<dbReference type="RefSeq" id="WP_069177272.1">
    <property type="nucleotide sequence ID" value="NZ_CP017037.1"/>
</dbReference>